<dbReference type="AlphaFoldDB" id="A0A2J8ACP7"/>
<evidence type="ECO:0000256" key="14">
    <source>
        <dbReference type="ARBA" id="ARBA00024015"/>
    </source>
</evidence>
<keyword evidence="5" id="KW-0808">Transferase</keyword>
<evidence type="ECO:0000256" key="16">
    <source>
        <dbReference type="ARBA" id="ARBA00048889"/>
    </source>
</evidence>
<evidence type="ECO:0000256" key="18">
    <source>
        <dbReference type="SAM" id="MobiDB-lite"/>
    </source>
</evidence>
<reference evidence="20 21" key="1">
    <citation type="journal article" date="2017" name="Mol. Biol. Evol.">
        <title>The 4-celled Tetrabaena socialis nuclear genome reveals the essential components for genetic control of cell number at the origin of multicellularity in the volvocine lineage.</title>
        <authorList>
            <person name="Featherston J."/>
            <person name="Arakaki Y."/>
            <person name="Hanschen E.R."/>
            <person name="Ferris P.J."/>
            <person name="Michod R.E."/>
            <person name="Olson B.J.S.C."/>
            <person name="Nozaki H."/>
            <person name="Durand P.M."/>
        </authorList>
    </citation>
    <scope>NUCLEOTIDE SEQUENCE [LARGE SCALE GENOMIC DNA]</scope>
    <source>
        <strain evidence="20 21">NIES-571</strain>
    </source>
</reference>
<evidence type="ECO:0000256" key="11">
    <source>
        <dbReference type="ARBA" id="ARBA00022946"/>
    </source>
</evidence>
<keyword evidence="3" id="KW-0150">Chloroplast</keyword>
<evidence type="ECO:0000256" key="5">
    <source>
        <dbReference type="ARBA" id="ARBA00022679"/>
    </source>
</evidence>
<keyword evidence="8 17" id="KW-0863">Zinc-finger</keyword>
<evidence type="ECO:0000256" key="8">
    <source>
        <dbReference type="ARBA" id="ARBA00022771"/>
    </source>
</evidence>
<dbReference type="PROSITE" id="PS50865">
    <property type="entry name" value="ZF_MYND_2"/>
    <property type="match status" value="1"/>
</dbReference>
<keyword evidence="13" id="KW-0472">Membrane</keyword>
<protein>
    <recommendedName>
        <fullName evidence="15">phytol kinase</fullName>
        <ecNumber evidence="15">2.7.1.182</ecNumber>
    </recommendedName>
</protein>
<dbReference type="GO" id="GO:0010276">
    <property type="term" value="F:phytol kinase activity"/>
    <property type="evidence" value="ECO:0007669"/>
    <property type="project" value="UniProtKB-EC"/>
</dbReference>
<evidence type="ECO:0000313" key="21">
    <source>
        <dbReference type="Proteomes" id="UP000236333"/>
    </source>
</evidence>
<name>A0A2J8ACP7_9CHLO</name>
<comment type="pathway">
    <text evidence="14">Cofactor biosynthesis; tocopherol biosynthesis.</text>
</comment>
<evidence type="ECO:0000313" key="20">
    <source>
        <dbReference type="EMBL" id="PNH10288.1"/>
    </source>
</evidence>
<feature type="region of interest" description="Disordered" evidence="18">
    <location>
        <begin position="1"/>
        <end position="29"/>
    </location>
</feature>
<dbReference type="SUPFAM" id="SSF144232">
    <property type="entry name" value="HIT/MYND zinc finger-like"/>
    <property type="match status" value="1"/>
</dbReference>
<evidence type="ECO:0000256" key="10">
    <source>
        <dbReference type="ARBA" id="ARBA00022833"/>
    </source>
</evidence>
<dbReference type="GO" id="GO:0009507">
    <property type="term" value="C:chloroplast"/>
    <property type="evidence" value="ECO:0007669"/>
    <property type="project" value="UniProtKB-SubCell"/>
</dbReference>
<comment type="catalytic activity">
    <reaction evidence="16">
        <text>phytol + CTP = phytyl phosphate + CDP + H(+)</text>
        <dbReference type="Rhea" id="RHEA:38055"/>
        <dbReference type="ChEBI" id="CHEBI:15378"/>
        <dbReference type="ChEBI" id="CHEBI:17327"/>
        <dbReference type="ChEBI" id="CHEBI:37563"/>
        <dbReference type="ChEBI" id="CHEBI:58069"/>
        <dbReference type="ChEBI" id="CHEBI:75483"/>
        <dbReference type="EC" id="2.7.1.182"/>
    </reaction>
</comment>
<evidence type="ECO:0000259" key="19">
    <source>
        <dbReference type="PROSITE" id="PS50865"/>
    </source>
</evidence>
<keyword evidence="21" id="KW-1185">Reference proteome</keyword>
<keyword evidence="9" id="KW-0418">Kinase</keyword>
<dbReference type="Gene3D" id="6.10.140.2220">
    <property type="match status" value="1"/>
</dbReference>
<evidence type="ECO:0000256" key="3">
    <source>
        <dbReference type="ARBA" id="ARBA00022528"/>
    </source>
</evidence>
<proteinExistence type="inferred from homology"/>
<evidence type="ECO:0000256" key="6">
    <source>
        <dbReference type="ARBA" id="ARBA00022692"/>
    </source>
</evidence>
<feature type="domain" description="MYND-type" evidence="19">
    <location>
        <begin position="800"/>
        <end position="843"/>
    </location>
</feature>
<keyword evidence="6" id="KW-0812">Transmembrane</keyword>
<sequence>MHSTSRASRSVAQATTNGPTDQPTEAASQPIKQRLTQLINNLASGLAGVRSRHPPSPAWIEPLLLCGVVPSAVALLQHLLCAQRHNPGCFQAAAAPSLAGGVGETAAAPSVAGGVGEAGGAEEDAMGAALEAIQAAAAVLGDAADAFLSAVNSRSASAASAATLAAASELLKQLSDRATLQALADAIRLVEAVIWPAVRAAGAPVAEPGDGPAQPRAVVALHPSLAAAAAAAAAAAVVPAGGLGAVLASPPCPEGATEAMALAQFYLLNAMRGVSVRKWQEVGAVTELLTAPDVQRLRWAALEQLAAAAPPAVARTTAEGGMPPGSGGSNSSHGKAGGRWPLLQPHVGHLLCKLGEVEAQLLAVTADPGGGSGGGAQMHRDCLELAGEMMDMKMFTKFYTGAEQAASLPDMLETLGWTLRAQTAAMAIDAGRAYEGGADDRSAATHASKLLHELVSQLKGSGGSSSNWQLPDGSCGNWQPPDGMGLLITAAKLARAEAEKPGGRAAAPLAQGLAMILVQIAEELTGVLIDLFLLPRASSNHPNVAALAAVMAEAVALASTTSLPILGGVVAYHLDGGSLRHDEIALTADGLHCAGSIKMILRSLVAAVELLQPADLLALQPQQSMVLLGRLFQRAHELRQQNRPRRGEHGSDDSVSYDLSSEASRLARALLRMAADAQLVEAVTGWLRDADRTEAPRQAPLAGLEAALRPWDANSADMIAYFRQVITFTHPPPLAAAGGTGRSGGTPAGNDYGAGWLLYTAQTSVIEDNLPLLWHVAAARLGDTPLWPGRVLRLCGNPGCRNFDGPAEVDLPLQKCSGCKAVRYCGAGCQRQHWREGGHKKACVQLREQVKASS</sequence>
<dbReference type="Proteomes" id="UP000236333">
    <property type="component" value="Unassembled WGS sequence"/>
</dbReference>
<gene>
    <name evidence="20" type="ORF">TSOC_003023</name>
</gene>
<dbReference type="OrthoDB" id="553185at2759"/>
<dbReference type="GO" id="GO:0016020">
    <property type="term" value="C:membrane"/>
    <property type="evidence" value="ECO:0007669"/>
    <property type="project" value="UniProtKB-SubCell"/>
</dbReference>
<comment type="similarity">
    <text evidence="2">Belongs to the polyprenol kinase family.</text>
</comment>
<evidence type="ECO:0000256" key="1">
    <source>
        <dbReference type="ARBA" id="ARBA00004508"/>
    </source>
</evidence>
<dbReference type="InterPro" id="IPR002893">
    <property type="entry name" value="Znf_MYND"/>
</dbReference>
<keyword evidence="4" id="KW-0934">Plastid</keyword>
<keyword evidence="12" id="KW-1133">Transmembrane helix</keyword>
<comment type="subcellular location">
    <subcellularLocation>
        <location evidence="1">Plastid</location>
        <location evidence="1">Chloroplast membrane</location>
        <topology evidence="1">Multi-pass membrane protein</topology>
    </subcellularLocation>
</comment>
<dbReference type="GO" id="GO:0008270">
    <property type="term" value="F:zinc ion binding"/>
    <property type="evidence" value="ECO:0007669"/>
    <property type="project" value="UniProtKB-KW"/>
</dbReference>
<accession>A0A2J8ACP7</accession>
<evidence type="ECO:0000256" key="4">
    <source>
        <dbReference type="ARBA" id="ARBA00022640"/>
    </source>
</evidence>
<comment type="caution">
    <text evidence="20">The sequence shown here is derived from an EMBL/GenBank/DDBJ whole genome shotgun (WGS) entry which is preliminary data.</text>
</comment>
<evidence type="ECO:0000256" key="7">
    <source>
        <dbReference type="ARBA" id="ARBA00022723"/>
    </source>
</evidence>
<dbReference type="InterPro" id="IPR039606">
    <property type="entry name" value="Phytol/farnesol_kinase"/>
</dbReference>
<evidence type="ECO:0000256" key="13">
    <source>
        <dbReference type="ARBA" id="ARBA00023136"/>
    </source>
</evidence>
<evidence type="ECO:0000256" key="12">
    <source>
        <dbReference type="ARBA" id="ARBA00022989"/>
    </source>
</evidence>
<keyword evidence="11" id="KW-0809">Transit peptide</keyword>
<dbReference type="Pfam" id="PF01753">
    <property type="entry name" value="zf-MYND"/>
    <property type="match status" value="1"/>
</dbReference>
<dbReference type="EC" id="2.7.1.182" evidence="15"/>
<dbReference type="EMBL" id="PGGS01000061">
    <property type="protein sequence ID" value="PNH10288.1"/>
    <property type="molecule type" value="Genomic_DNA"/>
</dbReference>
<keyword evidence="7" id="KW-0479">Metal-binding</keyword>
<evidence type="ECO:0000256" key="15">
    <source>
        <dbReference type="ARBA" id="ARBA00039024"/>
    </source>
</evidence>
<dbReference type="PANTHER" id="PTHR32523">
    <property type="entry name" value="PHYTOL KINASE 1, CHLOROPLASTIC"/>
    <property type="match status" value="1"/>
</dbReference>
<dbReference type="PANTHER" id="PTHR32523:SF8">
    <property type="entry name" value="DOLICHOL KINASE"/>
    <property type="match status" value="1"/>
</dbReference>
<keyword evidence="10" id="KW-0862">Zinc</keyword>
<evidence type="ECO:0000256" key="9">
    <source>
        <dbReference type="ARBA" id="ARBA00022777"/>
    </source>
</evidence>
<organism evidence="20 21">
    <name type="scientific">Tetrabaena socialis</name>
    <dbReference type="NCBI Taxonomy" id="47790"/>
    <lineage>
        <taxon>Eukaryota</taxon>
        <taxon>Viridiplantae</taxon>
        <taxon>Chlorophyta</taxon>
        <taxon>core chlorophytes</taxon>
        <taxon>Chlorophyceae</taxon>
        <taxon>CS clade</taxon>
        <taxon>Chlamydomonadales</taxon>
        <taxon>Tetrabaenaceae</taxon>
        <taxon>Tetrabaena</taxon>
    </lineage>
</organism>
<feature type="region of interest" description="Disordered" evidence="18">
    <location>
        <begin position="313"/>
        <end position="339"/>
    </location>
</feature>
<evidence type="ECO:0000256" key="17">
    <source>
        <dbReference type="PROSITE-ProRule" id="PRU00134"/>
    </source>
</evidence>
<evidence type="ECO:0000256" key="2">
    <source>
        <dbReference type="ARBA" id="ARBA00010794"/>
    </source>
</evidence>